<dbReference type="EMBL" id="CASHSV030000513">
    <property type="protein sequence ID" value="CAJ2666096.1"/>
    <property type="molecule type" value="Genomic_DNA"/>
</dbReference>
<proteinExistence type="predicted"/>
<sequence>MILISKFIKEKAMVKVYMFIYAMIIFFSNFISITSATCRNNMDCQHHLCVEAGDIPICIFWVTEPDFLRTEFGICACVGKVTAHKISG</sequence>
<evidence type="ECO:0000313" key="2">
    <source>
        <dbReference type="Proteomes" id="UP001177021"/>
    </source>
</evidence>
<organism evidence="1 2">
    <name type="scientific">Trifolium pratense</name>
    <name type="common">Red clover</name>
    <dbReference type="NCBI Taxonomy" id="57577"/>
    <lineage>
        <taxon>Eukaryota</taxon>
        <taxon>Viridiplantae</taxon>
        <taxon>Streptophyta</taxon>
        <taxon>Embryophyta</taxon>
        <taxon>Tracheophyta</taxon>
        <taxon>Spermatophyta</taxon>
        <taxon>Magnoliopsida</taxon>
        <taxon>eudicotyledons</taxon>
        <taxon>Gunneridae</taxon>
        <taxon>Pentapetalae</taxon>
        <taxon>rosids</taxon>
        <taxon>fabids</taxon>
        <taxon>Fabales</taxon>
        <taxon>Fabaceae</taxon>
        <taxon>Papilionoideae</taxon>
        <taxon>50 kb inversion clade</taxon>
        <taxon>NPAAA clade</taxon>
        <taxon>Hologalegina</taxon>
        <taxon>IRL clade</taxon>
        <taxon>Trifolieae</taxon>
        <taxon>Trifolium</taxon>
    </lineage>
</organism>
<evidence type="ECO:0000313" key="1">
    <source>
        <dbReference type="EMBL" id="CAJ2666096.1"/>
    </source>
</evidence>
<protein>
    <submittedName>
        <fullName evidence="1">Uncharacterized protein</fullName>
    </submittedName>
</protein>
<dbReference type="Proteomes" id="UP001177021">
    <property type="component" value="Unassembled WGS sequence"/>
</dbReference>
<accession>A0ACB0LA38</accession>
<reference evidence="1" key="1">
    <citation type="submission" date="2023-10" db="EMBL/GenBank/DDBJ databases">
        <authorList>
            <person name="Rodriguez Cubillos JULIANA M."/>
            <person name="De Vega J."/>
        </authorList>
    </citation>
    <scope>NUCLEOTIDE SEQUENCE</scope>
</reference>
<keyword evidence="2" id="KW-1185">Reference proteome</keyword>
<name>A0ACB0LA38_TRIPR</name>
<comment type="caution">
    <text evidence="1">The sequence shown here is derived from an EMBL/GenBank/DDBJ whole genome shotgun (WGS) entry which is preliminary data.</text>
</comment>
<gene>
    <name evidence="1" type="ORF">MILVUS5_LOCUS30955</name>
</gene>